<dbReference type="SMART" id="SM01340">
    <property type="entry name" value="DNA_mis_repair"/>
    <property type="match status" value="1"/>
</dbReference>
<dbReference type="Pfam" id="PF13589">
    <property type="entry name" value="HATPase_c_3"/>
    <property type="match status" value="1"/>
</dbReference>
<evidence type="ECO:0000313" key="6">
    <source>
        <dbReference type="EMBL" id="KYQ92674.1"/>
    </source>
</evidence>
<dbReference type="GO" id="GO:0005524">
    <property type="term" value="F:ATP binding"/>
    <property type="evidence" value="ECO:0007669"/>
    <property type="project" value="InterPro"/>
</dbReference>
<dbReference type="GO" id="GO:0030983">
    <property type="term" value="F:mismatched DNA binding"/>
    <property type="evidence" value="ECO:0007669"/>
    <property type="project" value="InterPro"/>
</dbReference>
<dbReference type="FunFam" id="3.30.1370.100:FF:000001">
    <property type="entry name" value="Mismatch repair endonuclease pms1, putative"/>
    <property type="match status" value="1"/>
</dbReference>
<dbReference type="Gene3D" id="3.30.1370.100">
    <property type="entry name" value="MutL, C-terminal domain, regulatory subdomain"/>
    <property type="match status" value="1"/>
</dbReference>
<evidence type="ECO:0000256" key="3">
    <source>
        <dbReference type="SAM" id="MobiDB-lite"/>
    </source>
</evidence>
<dbReference type="AlphaFoldDB" id="A0A151ZFN3"/>
<dbReference type="FunFam" id="3.30.565.10:FF:000014">
    <property type="entry name" value="Mismatch repair endonuclease pms1, putative"/>
    <property type="match status" value="1"/>
</dbReference>
<dbReference type="Proteomes" id="UP000076078">
    <property type="component" value="Unassembled WGS sequence"/>
</dbReference>
<dbReference type="OrthoDB" id="10254304at2759"/>
<dbReference type="Pfam" id="PF08676">
    <property type="entry name" value="MutL_C"/>
    <property type="match status" value="1"/>
</dbReference>
<dbReference type="Gene3D" id="3.30.565.10">
    <property type="entry name" value="Histidine kinase-like ATPase, C-terminal domain"/>
    <property type="match status" value="1"/>
</dbReference>
<dbReference type="GO" id="GO:0006298">
    <property type="term" value="P:mismatch repair"/>
    <property type="evidence" value="ECO:0007669"/>
    <property type="project" value="InterPro"/>
</dbReference>
<dbReference type="SMART" id="SM00853">
    <property type="entry name" value="MutL_C"/>
    <property type="match status" value="1"/>
</dbReference>
<dbReference type="InterPro" id="IPR036890">
    <property type="entry name" value="HATPase_C_sf"/>
</dbReference>
<dbReference type="CDD" id="cd03484">
    <property type="entry name" value="MutL_Trans_hPMS_2_like"/>
    <property type="match status" value="1"/>
</dbReference>
<dbReference type="InterPro" id="IPR014790">
    <property type="entry name" value="MutL_C"/>
</dbReference>
<comment type="caution">
    <text evidence="6">The sequence shown here is derived from an EMBL/GenBank/DDBJ whole genome shotgun (WGS) entry which is preliminary data.</text>
</comment>
<dbReference type="InterPro" id="IPR037198">
    <property type="entry name" value="MutL_C_sf"/>
</dbReference>
<dbReference type="InterPro" id="IPR042121">
    <property type="entry name" value="MutL_C_regsub"/>
</dbReference>
<dbReference type="Pfam" id="PF01119">
    <property type="entry name" value="DNA_mis_repair"/>
    <property type="match status" value="1"/>
</dbReference>
<feature type="region of interest" description="Disordered" evidence="3">
    <location>
        <begin position="626"/>
        <end position="646"/>
    </location>
</feature>
<evidence type="ECO:0000259" key="5">
    <source>
        <dbReference type="SMART" id="SM01340"/>
    </source>
</evidence>
<dbReference type="InterPro" id="IPR014721">
    <property type="entry name" value="Ribsml_uS5_D2-typ_fold_subgr"/>
</dbReference>
<name>A0A151ZFN3_TIELA</name>
<dbReference type="InterPro" id="IPR014762">
    <property type="entry name" value="DNA_mismatch_repair_CS"/>
</dbReference>
<dbReference type="SUPFAM" id="SSF118116">
    <property type="entry name" value="DNA mismatch repair protein MutL"/>
    <property type="match status" value="1"/>
</dbReference>
<evidence type="ECO:0000256" key="1">
    <source>
        <dbReference type="ARBA" id="ARBA00006082"/>
    </source>
</evidence>
<dbReference type="OMA" id="MRPRRMP"/>
<feature type="region of interest" description="Disordered" evidence="3">
    <location>
        <begin position="458"/>
        <end position="491"/>
    </location>
</feature>
<organism evidence="6 7">
    <name type="scientific">Tieghemostelium lacteum</name>
    <name type="common">Slime mold</name>
    <name type="synonym">Dictyostelium lacteum</name>
    <dbReference type="NCBI Taxonomy" id="361077"/>
    <lineage>
        <taxon>Eukaryota</taxon>
        <taxon>Amoebozoa</taxon>
        <taxon>Evosea</taxon>
        <taxon>Eumycetozoa</taxon>
        <taxon>Dictyostelia</taxon>
        <taxon>Dictyosteliales</taxon>
        <taxon>Raperosteliaceae</taxon>
        <taxon>Tieghemostelium</taxon>
    </lineage>
</organism>
<feature type="compositionally biased region" description="Low complexity" evidence="3">
    <location>
        <begin position="637"/>
        <end position="646"/>
    </location>
</feature>
<dbReference type="NCBIfam" id="TIGR00585">
    <property type="entry name" value="mutl"/>
    <property type="match status" value="1"/>
</dbReference>
<dbReference type="PROSITE" id="PS00058">
    <property type="entry name" value="DNA_MISMATCH_REPAIR_1"/>
    <property type="match status" value="1"/>
</dbReference>
<protein>
    <submittedName>
        <fullName evidence="6">MutL DNA mismatch repair protein</fullName>
    </submittedName>
</protein>
<dbReference type="SUPFAM" id="SSF55874">
    <property type="entry name" value="ATPase domain of HSP90 chaperone/DNA topoisomerase II/histidine kinase"/>
    <property type="match status" value="1"/>
</dbReference>
<feature type="domain" description="MutL C-terminal dimerisation" evidence="4">
    <location>
        <begin position="812"/>
        <end position="962"/>
    </location>
</feature>
<evidence type="ECO:0000256" key="2">
    <source>
        <dbReference type="ARBA" id="ARBA00022763"/>
    </source>
</evidence>
<feature type="region of interest" description="Disordered" evidence="3">
    <location>
        <begin position="247"/>
        <end position="270"/>
    </location>
</feature>
<dbReference type="CDD" id="cd16926">
    <property type="entry name" value="HATPase_MutL-MLH-PMS-like"/>
    <property type="match status" value="1"/>
</dbReference>
<dbReference type="InParanoid" id="A0A151ZFN3"/>
<dbReference type="SUPFAM" id="SSF54211">
    <property type="entry name" value="Ribosomal protein S5 domain 2-like"/>
    <property type="match status" value="1"/>
</dbReference>
<dbReference type="Gene3D" id="3.30.230.10">
    <property type="match status" value="1"/>
</dbReference>
<dbReference type="GO" id="GO:0140664">
    <property type="term" value="F:ATP-dependent DNA damage sensor activity"/>
    <property type="evidence" value="ECO:0007669"/>
    <property type="project" value="InterPro"/>
</dbReference>
<evidence type="ECO:0000259" key="4">
    <source>
        <dbReference type="SMART" id="SM00853"/>
    </source>
</evidence>
<feature type="compositionally biased region" description="Low complexity" evidence="3">
    <location>
        <begin position="458"/>
        <end position="468"/>
    </location>
</feature>
<dbReference type="PANTHER" id="PTHR10073">
    <property type="entry name" value="DNA MISMATCH REPAIR PROTEIN MLH, PMS, MUTL"/>
    <property type="match status" value="1"/>
</dbReference>
<keyword evidence="2" id="KW-0227">DNA damage</keyword>
<feature type="compositionally biased region" description="Polar residues" evidence="3">
    <location>
        <begin position="626"/>
        <end position="636"/>
    </location>
</feature>
<reference evidence="6 7" key="1">
    <citation type="submission" date="2015-12" db="EMBL/GenBank/DDBJ databases">
        <title>Dictyostelia acquired genes for synthesis and detection of signals that induce cell-type specialization by lateral gene transfer from prokaryotes.</title>
        <authorList>
            <person name="Gloeckner G."/>
            <person name="Schaap P."/>
        </authorList>
    </citation>
    <scope>NUCLEOTIDE SEQUENCE [LARGE SCALE GENOMIC DNA]</scope>
    <source>
        <strain evidence="6 7">TK</strain>
    </source>
</reference>
<dbReference type="STRING" id="361077.A0A151ZFN3"/>
<feature type="compositionally biased region" description="Low complexity" evidence="3">
    <location>
        <begin position="544"/>
        <end position="559"/>
    </location>
</feature>
<dbReference type="InterPro" id="IPR002099">
    <property type="entry name" value="MutL/Mlh/PMS"/>
</dbReference>
<dbReference type="InterPro" id="IPR013507">
    <property type="entry name" value="DNA_mismatch_S5_2-like"/>
</dbReference>
<dbReference type="PANTHER" id="PTHR10073:SF52">
    <property type="entry name" value="MISMATCH REPAIR ENDONUCLEASE PMS2"/>
    <property type="match status" value="1"/>
</dbReference>
<evidence type="ECO:0000313" key="7">
    <source>
        <dbReference type="Proteomes" id="UP000076078"/>
    </source>
</evidence>
<sequence>MIKAIDKDSVHRICSGQVILDLSIAVKELIENSLDAKSSSIEVRLKEYGEESIEVIDNGIGVDPPSFSLLTKKHYTSKLGNFDDLLTLHTFGFRGEALSSLCALCNVSITTRSQSESIATKLIFDSAGMITSQTSVAREVGTTVQLQQLFKKMPVRYQEFKRNIKKEFIKLQSILQSYALVSLHCRILAYNQVGKTPRSCILSTPASNSLRDNVITIYGTSVAHNLDEFTAKDNLFIIEGLISKIGSGQGSGQSISSQTPTKDTSGSNSISRSCADRQFIFLNSRPIDLAALTKIINSLYQSFYKKSSYPVVILNIKTPTDTYDVNVTPDKRTIFFHNQNQLLSLVKEALTKMWETSQTIYNQNSIDQFMFDPDKKPSASQSKTTTIASAKVTATSSSSQQSKINDFSNISVITNNNNNSNNTSSSSAKRLLDSLIDQHSKITDDDLHPLKKFKFSTPPTTTTTISTSQNINENRDKLTTTTTTSPTASNSLVSDIISGTKVNGIDFNALEDSIFDDQPYVQPKIISSPTNSTNSTTSVVSVSSKSVDSQSSINNNNISPKTKLTLNLKSSNTNIKNNTNPNPNNNNSKNDNINSISILEDEDSYIQQKVVGTNILNQLNIQTDDADNQSDQSITPKTTTTTNKNNTVNINNQKQQQEDKIQVKEEKPLNSNVMSIDGFQQKSSKTFDITIKTNIDFIRQQYLKRNGVYEAETYNHIIPKSVTVTNLFKDIDLQTSFITDVDIDDTPQLQLVCCDNENSSQSEIQKQARNFIGSVGGISSARASNTNPQPQQEVEKELSLFFKKDYFKRMVVIGQFNLGFIVAKLDDDFFIIDQHAADEKYNYETLKKSFVLNSQPLLAPNALNLTVEDEMVILEHLDIFKKNGFQFEINHEAPPRSKIKLTALPFSKGTVFGMNDVYEMIFILKDTSTAILNSMESLRLPRINSLLASRACRKSIMVGTALTTQQMKQVINNLSTLDNPWCCPHGRPTMRHLINMKNILNSIEKRKKVLISTNSTANK</sequence>
<dbReference type="InterPro" id="IPR042120">
    <property type="entry name" value="MutL_C_dimsub"/>
</dbReference>
<dbReference type="Gene3D" id="3.30.1540.20">
    <property type="entry name" value="MutL, C-terminal domain, dimerisation subdomain"/>
    <property type="match status" value="1"/>
</dbReference>
<keyword evidence="7" id="KW-1185">Reference proteome</keyword>
<gene>
    <name evidence="6" type="ORF">DLAC_06672</name>
</gene>
<feature type="region of interest" description="Disordered" evidence="3">
    <location>
        <begin position="544"/>
        <end position="563"/>
    </location>
</feature>
<dbReference type="InterPro" id="IPR038973">
    <property type="entry name" value="MutL/Mlh/Pms-like"/>
</dbReference>
<dbReference type="GO" id="GO:0016887">
    <property type="term" value="F:ATP hydrolysis activity"/>
    <property type="evidence" value="ECO:0007669"/>
    <property type="project" value="InterPro"/>
</dbReference>
<accession>A0A151ZFN3</accession>
<dbReference type="GO" id="GO:0032389">
    <property type="term" value="C:MutLalpha complex"/>
    <property type="evidence" value="ECO:0007669"/>
    <property type="project" value="TreeGrafter"/>
</dbReference>
<comment type="similarity">
    <text evidence="1">Belongs to the DNA mismatch repair MutL/HexB family.</text>
</comment>
<dbReference type="InterPro" id="IPR020568">
    <property type="entry name" value="Ribosomal_Su5_D2-typ_SF"/>
</dbReference>
<dbReference type="EMBL" id="LODT01000029">
    <property type="protein sequence ID" value="KYQ92674.1"/>
    <property type="molecule type" value="Genomic_DNA"/>
</dbReference>
<dbReference type="FunCoup" id="A0A151ZFN3">
    <property type="interactions" value="483"/>
</dbReference>
<feature type="compositionally biased region" description="Low complexity" evidence="3">
    <location>
        <begin position="247"/>
        <end position="258"/>
    </location>
</feature>
<feature type="domain" description="DNA mismatch repair protein S5" evidence="5">
    <location>
        <begin position="214"/>
        <end position="355"/>
    </location>
</feature>
<proteinExistence type="inferred from homology"/>
<feature type="region of interest" description="Disordered" evidence="3">
    <location>
        <begin position="571"/>
        <end position="593"/>
    </location>
</feature>
<feature type="compositionally biased region" description="Polar residues" evidence="3">
    <location>
        <begin position="259"/>
        <end position="270"/>
    </location>
</feature>